<dbReference type="Pfam" id="PF17921">
    <property type="entry name" value="Integrase_H2C2"/>
    <property type="match status" value="1"/>
</dbReference>
<dbReference type="SUPFAM" id="SSF53098">
    <property type="entry name" value="Ribonuclease H-like"/>
    <property type="match status" value="1"/>
</dbReference>
<organism evidence="2 3">
    <name type="scientific">Klebsormidium nitens</name>
    <name type="common">Green alga</name>
    <name type="synonym">Ulothrix nitens</name>
    <dbReference type="NCBI Taxonomy" id="105231"/>
    <lineage>
        <taxon>Eukaryota</taxon>
        <taxon>Viridiplantae</taxon>
        <taxon>Streptophyta</taxon>
        <taxon>Klebsormidiophyceae</taxon>
        <taxon>Klebsormidiales</taxon>
        <taxon>Klebsormidiaceae</taxon>
        <taxon>Klebsormidium</taxon>
    </lineage>
</organism>
<dbReference type="Gene3D" id="1.10.340.70">
    <property type="match status" value="1"/>
</dbReference>
<dbReference type="PANTHER" id="PTHR37984">
    <property type="entry name" value="PROTEIN CBG26694"/>
    <property type="match status" value="1"/>
</dbReference>
<evidence type="ECO:0000313" key="2">
    <source>
        <dbReference type="EMBL" id="GAQ91265.1"/>
    </source>
</evidence>
<dbReference type="AlphaFoldDB" id="A0A1Y1IK72"/>
<dbReference type="STRING" id="105231.A0A1Y1IK72"/>
<evidence type="ECO:0000313" key="3">
    <source>
        <dbReference type="Proteomes" id="UP000054558"/>
    </source>
</evidence>
<evidence type="ECO:0000259" key="1">
    <source>
        <dbReference type="PROSITE" id="PS50994"/>
    </source>
</evidence>
<sequence>MHDLGGHPSIPKTRRLIKERFFWKRMYEEIRDYIATCAACQMTDQPTTERTDGRTLTSTEVDLPLEKVGFDLLGPFPRMSEGFEYVYIWYDYFFGWIGAGLGRSKDSKEVAAFLKMDLFAAHACPAVIVMDNDACVGEVKELCDQMGSLVQLIIAYCPRMNGGAEASVKLVTKNIRKLILQHGLEWATHIFEALLVVRICYRTATRLSPFEIIYGRLPVLPAERLLQTRYRIQEPTSAEGEARAEEEFDGALVIMKKAKREHKFDTGWEGPYRFLYFYDEAAQVAVLEDQTGQRWTRHIVMLHPYQPRAAAQE</sequence>
<proteinExistence type="predicted"/>
<dbReference type="InterPro" id="IPR050951">
    <property type="entry name" value="Retrovirus_Pol_polyprotein"/>
</dbReference>
<dbReference type="InterPro" id="IPR012337">
    <property type="entry name" value="RNaseH-like_sf"/>
</dbReference>
<keyword evidence="3" id="KW-1185">Reference proteome</keyword>
<dbReference type="Proteomes" id="UP000054558">
    <property type="component" value="Unassembled WGS sequence"/>
</dbReference>
<dbReference type="InterPro" id="IPR041588">
    <property type="entry name" value="Integrase_H2C2"/>
</dbReference>
<dbReference type="PANTHER" id="PTHR37984:SF5">
    <property type="entry name" value="PROTEIN NYNRIN-LIKE"/>
    <property type="match status" value="1"/>
</dbReference>
<dbReference type="OMA" id="HIRCHEC"/>
<reference evidence="2 3" key="1">
    <citation type="journal article" date="2014" name="Nat. Commun.">
        <title>Klebsormidium flaccidum genome reveals primary factors for plant terrestrial adaptation.</title>
        <authorList>
            <person name="Hori K."/>
            <person name="Maruyama F."/>
            <person name="Fujisawa T."/>
            <person name="Togashi T."/>
            <person name="Yamamoto N."/>
            <person name="Seo M."/>
            <person name="Sato S."/>
            <person name="Yamada T."/>
            <person name="Mori H."/>
            <person name="Tajima N."/>
            <person name="Moriyama T."/>
            <person name="Ikeuchi M."/>
            <person name="Watanabe M."/>
            <person name="Wada H."/>
            <person name="Kobayashi K."/>
            <person name="Saito M."/>
            <person name="Masuda T."/>
            <person name="Sasaki-Sekimoto Y."/>
            <person name="Mashiguchi K."/>
            <person name="Awai K."/>
            <person name="Shimojima M."/>
            <person name="Masuda S."/>
            <person name="Iwai M."/>
            <person name="Nobusawa T."/>
            <person name="Narise T."/>
            <person name="Kondo S."/>
            <person name="Saito H."/>
            <person name="Sato R."/>
            <person name="Murakawa M."/>
            <person name="Ihara Y."/>
            <person name="Oshima-Yamada Y."/>
            <person name="Ohtaka K."/>
            <person name="Satoh M."/>
            <person name="Sonobe K."/>
            <person name="Ishii M."/>
            <person name="Ohtani R."/>
            <person name="Kanamori-Sato M."/>
            <person name="Honoki R."/>
            <person name="Miyazaki D."/>
            <person name="Mochizuki H."/>
            <person name="Umetsu J."/>
            <person name="Higashi K."/>
            <person name="Shibata D."/>
            <person name="Kamiya Y."/>
            <person name="Sato N."/>
            <person name="Nakamura Y."/>
            <person name="Tabata S."/>
            <person name="Ida S."/>
            <person name="Kurokawa K."/>
            <person name="Ohta H."/>
        </authorList>
    </citation>
    <scope>NUCLEOTIDE SEQUENCE [LARGE SCALE GENOMIC DNA]</scope>
    <source>
        <strain evidence="2 3">NIES-2285</strain>
    </source>
</reference>
<dbReference type="OrthoDB" id="786061at2759"/>
<protein>
    <recommendedName>
        <fullName evidence="1">Integrase catalytic domain-containing protein</fullName>
    </recommendedName>
</protein>
<dbReference type="InterPro" id="IPR036397">
    <property type="entry name" value="RNaseH_sf"/>
</dbReference>
<dbReference type="InterPro" id="IPR001584">
    <property type="entry name" value="Integrase_cat-core"/>
</dbReference>
<dbReference type="EMBL" id="DF237703">
    <property type="protein sequence ID" value="GAQ91265.1"/>
    <property type="molecule type" value="Genomic_DNA"/>
</dbReference>
<dbReference type="GO" id="GO:0003676">
    <property type="term" value="F:nucleic acid binding"/>
    <property type="evidence" value="ECO:0007669"/>
    <property type="project" value="InterPro"/>
</dbReference>
<name>A0A1Y1IK72_KLENI</name>
<dbReference type="GO" id="GO:0015074">
    <property type="term" value="P:DNA integration"/>
    <property type="evidence" value="ECO:0007669"/>
    <property type="project" value="InterPro"/>
</dbReference>
<accession>A0A1Y1IK72</accession>
<dbReference type="Gene3D" id="3.30.420.10">
    <property type="entry name" value="Ribonuclease H-like superfamily/Ribonuclease H"/>
    <property type="match status" value="1"/>
</dbReference>
<dbReference type="PROSITE" id="PS50994">
    <property type="entry name" value="INTEGRASE"/>
    <property type="match status" value="1"/>
</dbReference>
<gene>
    <name evidence="2" type="ORF">KFL_007540035</name>
</gene>
<feature type="domain" description="Integrase catalytic" evidence="1">
    <location>
        <begin position="60"/>
        <end position="229"/>
    </location>
</feature>